<reference evidence="1" key="2">
    <citation type="submission" date="2015-11" db="EMBL/GenBank/DDBJ databases">
        <authorList>
            <person name="Zhang Y."/>
            <person name="Guo Z."/>
        </authorList>
    </citation>
    <scope>NUCLEOTIDE SEQUENCE</scope>
</reference>
<dbReference type="AlphaFoldDB" id="A0A068Y7P0"/>
<evidence type="ECO:0000313" key="2">
    <source>
        <dbReference type="Proteomes" id="UP000017246"/>
    </source>
</evidence>
<sequence length="66" mass="7308">MKYTSSNAASTALVLVTSRPPHLLSSSFLHFLHFLTFSSTQEVGAHLWGGSHFIFVLCSHYLAIRS</sequence>
<organism evidence="1 2">
    <name type="scientific">Echinococcus multilocularis</name>
    <name type="common">Fox tapeworm</name>
    <dbReference type="NCBI Taxonomy" id="6211"/>
    <lineage>
        <taxon>Eukaryota</taxon>
        <taxon>Metazoa</taxon>
        <taxon>Spiralia</taxon>
        <taxon>Lophotrochozoa</taxon>
        <taxon>Platyhelminthes</taxon>
        <taxon>Cestoda</taxon>
        <taxon>Eucestoda</taxon>
        <taxon>Cyclophyllidea</taxon>
        <taxon>Taeniidae</taxon>
        <taxon>Echinococcus</taxon>
    </lineage>
</organism>
<evidence type="ECO:0000313" key="1">
    <source>
        <dbReference type="EMBL" id="CDS40498.1"/>
    </source>
</evidence>
<dbReference type="Proteomes" id="UP000017246">
    <property type="component" value="Unassembled WGS sequence"/>
</dbReference>
<dbReference type="EMBL" id="LN902841">
    <property type="protein sequence ID" value="CDS40498.1"/>
    <property type="molecule type" value="Genomic_DNA"/>
</dbReference>
<protein>
    <submittedName>
        <fullName evidence="1">Expressed protein</fullName>
    </submittedName>
</protein>
<reference evidence="1" key="1">
    <citation type="journal article" date="2013" name="Nature">
        <title>The genomes of four tapeworm species reveal adaptations to parasitism.</title>
        <authorList>
            <person name="Tsai I.J."/>
            <person name="Zarowiecki M."/>
            <person name="Holroyd N."/>
            <person name="Garciarrubio A."/>
            <person name="Sanchez-Flores A."/>
            <person name="Brooks K.L."/>
            <person name="Tracey A."/>
            <person name="Bobes R.J."/>
            <person name="Fragoso G."/>
            <person name="Sciutto E."/>
            <person name="Aslett M."/>
            <person name="Beasley H."/>
            <person name="Bennett H.M."/>
            <person name="Cai J."/>
            <person name="Camicia F."/>
            <person name="Clark R."/>
            <person name="Cucher M."/>
            <person name="De Silva N."/>
            <person name="Day T.A."/>
            <person name="Deplazes P."/>
            <person name="Estrada K."/>
            <person name="Fernandez C."/>
            <person name="Holland P.W."/>
            <person name="Hou J."/>
            <person name="Hu S."/>
            <person name="Huckvale T."/>
            <person name="Hung S.S."/>
            <person name="Kamenetzky L."/>
            <person name="Keane J.A."/>
            <person name="Kiss F."/>
            <person name="Koziol U."/>
            <person name="Lambert O."/>
            <person name="Liu K."/>
            <person name="Luo X."/>
            <person name="Luo Y."/>
            <person name="Macchiaroli N."/>
            <person name="Nichol S."/>
            <person name="Paps J."/>
            <person name="Parkinson J."/>
            <person name="Pouchkina-Stantcheva N."/>
            <person name="Riddiford N."/>
            <person name="Rosenzvit M."/>
            <person name="Salinas G."/>
            <person name="Wasmuth J.D."/>
            <person name="Zamanian M."/>
            <person name="Zheng Y."/>
            <person name="Cai X."/>
            <person name="Soberon X."/>
            <person name="Olson P.D."/>
            <person name="Laclette J.P."/>
            <person name="Brehm K."/>
            <person name="Berriman M."/>
            <person name="Garciarrubio A."/>
            <person name="Bobes R.J."/>
            <person name="Fragoso G."/>
            <person name="Sanchez-Flores A."/>
            <person name="Estrada K."/>
            <person name="Cevallos M.A."/>
            <person name="Morett E."/>
            <person name="Gonzalez V."/>
            <person name="Portillo T."/>
            <person name="Ochoa-Leyva A."/>
            <person name="Jose M.V."/>
            <person name="Sciutto E."/>
            <person name="Landa A."/>
            <person name="Jimenez L."/>
            <person name="Valdes V."/>
            <person name="Carrero J.C."/>
            <person name="Larralde C."/>
            <person name="Morales-Montor J."/>
            <person name="Limon-Lason J."/>
            <person name="Soberon X."/>
            <person name="Laclette J.P."/>
        </authorList>
    </citation>
    <scope>NUCLEOTIDE SEQUENCE [LARGE SCALE GENOMIC DNA]</scope>
</reference>
<proteinExistence type="predicted"/>
<accession>A0A068Y7P0</accession>
<gene>
    <name evidence="1" type="ORF">EmuJ_000808500</name>
</gene>
<name>A0A068Y7P0_ECHMU</name>
<keyword evidence="2" id="KW-1185">Reference proteome</keyword>